<comment type="caution">
    <text evidence="2">The sequence shown here is derived from an EMBL/GenBank/DDBJ whole genome shotgun (WGS) entry which is preliminary data.</text>
</comment>
<accession>A0A4Y2Q3Q0</accession>
<organism evidence="2 5">
    <name type="scientific">Araneus ventricosus</name>
    <name type="common">Orbweaver spider</name>
    <name type="synonym">Epeira ventricosa</name>
    <dbReference type="NCBI Taxonomy" id="182803"/>
    <lineage>
        <taxon>Eukaryota</taxon>
        <taxon>Metazoa</taxon>
        <taxon>Ecdysozoa</taxon>
        <taxon>Arthropoda</taxon>
        <taxon>Chelicerata</taxon>
        <taxon>Arachnida</taxon>
        <taxon>Araneae</taxon>
        <taxon>Araneomorphae</taxon>
        <taxon>Entelegynae</taxon>
        <taxon>Araneoidea</taxon>
        <taxon>Araneidae</taxon>
        <taxon>Araneus</taxon>
    </lineage>
</organism>
<dbReference type="EMBL" id="BGPR01296883">
    <property type="protein sequence ID" value="GBN57694.1"/>
    <property type="molecule type" value="Genomic_DNA"/>
</dbReference>
<evidence type="ECO:0000313" key="3">
    <source>
        <dbReference type="EMBL" id="GBN57594.1"/>
    </source>
</evidence>
<keyword evidence="5" id="KW-1185">Reference proteome</keyword>
<dbReference type="EMBL" id="BGPR01296781">
    <property type="protein sequence ID" value="GBN57490.1"/>
    <property type="molecule type" value="Genomic_DNA"/>
</dbReference>
<evidence type="ECO:0000313" key="2">
    <source>
        <dbReference type="EMBL" id="GBN57510.1"/>
    </source>
</evidence>
<evidence type="ECO:0000313" key="1">
    <source>
        <dbReference type="EMBL" id="GBN57490.1"/>
    </source>
</evidence>
<dbReference type="EMBL" id="BGPR01296793">
    <property type="protein sequence ID" value="GBN57510.1"/>
    <property type="molecule type" value="Genomic_DNA"/>
</dbReference>
<proteinExistence type="predicted"/>
<sequence length="116" mass="12803">MQRSQACTDKSLIVSEHAVANATYDRCWSHCGSEVMKRTGPYVTANTCRKVTFGMNAFSKNIQKPFPSSCVAVGMGRANDLPKYQPKLMLKCCAPYCLLVPGFSNAHRCQLCSMTI</sequence>
<dbReference type="Proteomes" id="UP000499080">
    <property type="component" value="Unassembled WGS sequence"/>
</dbReference>
<gene>
    <name evidence="2" type="ORF">AVEN_103656_1</name>
    <name evidence="4" type="ORF">AVEN_108337_1</name>
    <name evidence="3" type="ORF">AVEN_27346_1</name>
    <name evidence="1" type="ORF">AVEN_3129_1</name>
</gene>
<dbReference type="EMBL" id="BGPR01296834">
    <property type="protein sequence ID" value="GBN57594.1"/>
    <property type="molecule type" value="Genomic_DNA"/>
</dbReference>
<protein>
    <submittedName>
        <fullName evidence="2">Uncharacterized protein</fullName>
    </submittedName>
</protein>
<evidence type="ECO:0000313" key="4">
    <source>
        <dbReference type="EMBL" id="GBN57694.1"/>
    </source>
</evidence>
<reference evidence="2 5" key="1">
    <citation type="journal article" date="2019" name="Sci. Rep.">
        <title>Orb-weaving spider Araneus ventricosus genome elucidates the spidroin gene catalogue.</title>
        <authorList>
            <person name="Kono N."/>
            <person name="Nakamura H."/>
            <person name="Ohtoshi R."/>
            <person name="Moran D.A.P."/>
            <person name="Shinohara A."/>
            <person name="Yoshida Y."/>
            <person name="Fujiwara M."/>
            <person name="Mori M."/>
            <person name="Tomita M."/>
            <person name="Arakawa K."/>
        </authorList>
    </citation>
    <scope>NUCLEOTIDE SEQUENCE [LARGE SCALE GENOMIC DNA]</scope>
</reference>
<evidence type="ECO:0000313" key="5">
    <source>
        <dbReference type="Proteomes" id="UP000499080"/>
    </source>
</evidence>
<name>A0A4Y2Q3Q0_ARAVE</name>
<dbReference type="AlphaFoldDB" id="A0A4Y2Q3Q0"/>